<keyword evidence="2" id="KW-1133">Transmembrane helix</keyword>
<accession>A0A4C1X7B0</accession>
<comment type="caution">
    <text evidence="3">The sequence shown here is derived from an EMBL/GenBank/DDBJ whole genome shotgun (WGS) entry which is preliminary data.</text>
</comment>
<reference evidence="3 4" key="1">
    <citation type="journal article" date="2019" name="Commun. Biol.">
        <title>The bagworm genome reveals a unique fibroin gene that provides high tensile strength.</title>
        <authorList>
            <person name="Kono N."/>
            <person name="Nakamura H."/>
            <person name="Ohtoshi R."/>
            <person name="Tomita M."/>
            <person name="Numata K."/>
            <person name="Arakawa K."/>
        </authorList>
    </citation>
    <scope>NUCLEOTIDE SEQUENCE [LARGE SCALE GENOMIC DNA]</scope>
</reference>
<name>A0A4C1X7B0_EUMVA</name>
<dbReference type="AlphaFoldDB" id="A0A4C1X7B0"/>
<keyword evidence="2" id="KW-0812">Transmembrane</keyword>
<proteinExistence type="predicted"/>
<evidence type="ECO:0000256" key="2">
    <source>
        <dbReference type="SAM" id="Phobius"/>
    </source>
</evidence>
<dbReference type="OrthoDB" id="44277at2759"/>
<gene>
    <name evidence="3" type="ORF">EVAR_40669_1</name>
</gene>
<dbReference type="Proteomes" id="UP000299102">
    <property type="component" value="Unassembled WGS sequence"/>
</dbReference>
<organism evidence="3 4">
    <name type="scientific">Eumeta variegata</name>
    <name type="common">Bagworm moth</name>
    <name type="synonym">Eumeta japonica</name>
    <dbReference type="NCBI Taxonomy" id="151549"/>
    <lineage>
        <taxon>Eukaryota</taxon>
        <taxon>Metazoa</taxon>
        <taxon>Ecdysozoa</taxon>
        <taxon>Arthropoda</taxon>
        <taxon>Hexapoda</taxon>
        <taxon>Insecta</taxon>
        <taxon>Pterygota</taxon>
        <taxon>Neoptera</taxon>
        <taxon>Endopterygota</taxon>
        <taxon>Lepidoptera</taxon>
        <taxon>Glossata</taxon>
        <taxon>Ditrysia</taxon>
        <taxon>Tineoidea</taxon>
        <taxon>Psychidae</taxon>
        <taxon>Oiketicinae</taxon>
        <taxon>Eumeta</taxon>
    </lineage>
</organism>
<dbReference type="EMBL" id="BGZK01000727">
    <property type="protein sequence ID" value="GBP58125.1"/>
    <property type="molecule type" value="Genomic_DNA"/>
</dbReference>
<sequence>MTGINTGKVTKEHLVSKAKRAGGLSEDTRSPPPIDTRKQMKSPVAGPFIRLIIPAGNESVPMAGGRQASARNGLLDKEYLELSEYVVQSTDLVFLKENGRAARGRPIIVEWETQGSAGLSRSVTHRYVTERYTFQSDSQPQPNLRRCRQNHAVLGIASRAGASWKRCYARLRCFDPNYGLLLRGTRAGGWADVVVTDIGGRRVNLSGYFRNTIVKRRGNMNSTTSVDTAWDNTPHAVGGSKTAPDCANIVPLLKLACRCARAIKLRKQQLVPFFTSGTSWRRNHGSPVYQLAKVLRKRCSDDCDEYMINLLAFVTTELKKCSTNRVYLTPASLPVWVSDEILHLAVNPNLDLAFYSDPGHTLDSNPRATPDFLFPLSILVQFSILTLIPLPILLPVLLQIPIPLSTRFK</sequence>
<evidence type="ECO:0000256" key="1">
    <source>
        <dbReference type="SAM" id="MobiDB-lite"/>
    </source>
</evidence>
<evidence type="ECO:0000313" key="4">
    <source>
        <dbReference type="Proteomes" id="UP000299102"/>
    </source>
</evidence>
<protein>
    <submittedName>
        <fullName evidence="3">Uncharacterized protein</fullName>
    </submittedName>
</protein>
<feature type="transmembrane region" description="Helical" evidence="2">
    <location>
        <begin position="372"/>
        <end position="398"/>
    </location>
</feature>
<keyword evidence="4" id="KW-1185">Reference proteome</keyword>
<keyword evidence="2" id="KW-0472">Membrane</keyword>
<evidence type="ECO:0000313" key="3">
    <source>
        <dbReference type="EMBL" id="GBP58125.1"/>
    </source>
</evidence>
<feature type="region of interest" description="Disordered" evidence="1">
    <location>
        <begin position="1"/>
        <end position="41"/>
    </location>
</feature>